<dbReference type="CDD" id="cd23992">
    <property type="entry name" value="PBP_GOBP"/>
    <property type="match status" value="1"/>
</dbReference>
<dbReference type="InterPro" id="IPR036728">
    <property type="entry name" value="PBP_GOBP_sf"/>
</dbReference>
<feature type="non-terminal residue" evidence="2">
    <location>
        <position position="97"/>
    </location>
</feature>
<feature type="signal peptide" evidence="1">
    <location>
        <begin position="1"/>
        <end position="20"/>
    </location>
</feature>
<dbReference type="GO" id="GO:0005549">
    <property type="term" value="F:odorant binding"/>
    <property type="evidence" value="ECO:0007669"/>
    <property type="project" value="InterPro"/>
</dbReference>
<accession>A0A0K1DCZ3</accession>
<reference evidence="2" key="1">
    <citation type="submission" date="2015-01" db="EMBL/GenBank/DDBJ databases">
        <title>Putative odorant binding protein genes from Spodoptera exigua.</title>
        <authorList>
            <person name="Liu N.-Y."/>
            <person name="Dong S.-L."/>
        </authorList>
    </citation>
    <scope>NUCLEOTIDE SEQUENCE</scope>
</reference>
<dbReference type="Pfam" id="PF01395">
    <property type="entry name" value="PBP_GOBP"/>
    <property type="match status" value="1"/>
</dbReference>
<feature type="chain" id="PRO_5005458369" evidence="1">
    <location>
        <begin position="21"/>
        <end position="97"/>
    </location>
</feature>
<proteinExistence type="evidence at transcript level"/>
<organism evidence="2">
    <name type="scientific">Spodoptera exigua</name>
    <name type="common">Beet armyworm</name>
    <name type="synonym">Noctua fulgens</name>
    <dbReference type="NCBI Taxonomy" id="7107"/>
    <lineage>
        <taxon>Eukaryota</taxon>
        <taxon>Metazoa</taxon>
        <taxon>Ecdysozoa</taxon>
        <taxon>Arthropoda</taxon>
        <taxon>Hexapoda</taxon>
        <taxon>Insecta</taxon>
        <taxon>Pterygota</taxon>
        <taxon>Neoptera</taxon>
        <taxon>Endopterygota</taxon>
        <taxon>Lepidoptera</taxon>
        <taxon>Glossata</taxon>
        <taxon>Ditrysia</taxon>
        <taxon>Noctuoidea</taxon>
        <taxon>Noctuidae</taxon>
        <taxon>Amphipyrinae</taxon>
        <taxon>Spodoptera</taxon>
    </lineage>
</organism>
<name>A0A0K1DCZ3_SPOEX</name>
<dbReference type="Gene3D" id="1.10.238.20">
    <property type="entry name" value="Pheromone/general odorant binding protein domain"/>
    <property type="match status" value="1"/>
</dbReference>
<dbReference type="AlphaFoldDB" id="A0A0K1DCZ3"/>
<protein>
    <submittedName>
        <fullName evidence="2">Odorant binding protein 27</fullName>
    </submittedName>
</protein>
<dbReference type="SUPFAM" id="SSF47565">
    <property type="entry name" value="Insect pheromone/odorant-binding proteins"/>
    <property type="match status" value="1"/>
</dbReference>
<dbReference type="InterPro" id="IPR006170">
    <property type="entry name" value="PBP/GOBP"/>
</dbReference>
<sequence>MYKIICLIFCVVVSLNSVHGNVEDKIAIMSAMKPIVDECAKKHGVTLEALLAAKASGKIDGIEPCFYSCVYKKTEFLNSKGEYDVDNSLVKLKSTLA</sequence>
<keyword evidence="1" id="KW-0732">Signal</keyword>
<evidence type="ECO:0000313" key="2">
    <source>
        <dbReference type="EMBL" id="AKT26504.1"/>
    </source>
</evidence>
<gene>
    <name evidence="2" type="primary">OBP27</name>
</gene>
<evidence type="ECO:0000256" key="1">
    <source>
        <dbReference type="SAM" id="SignalP"/>
    </source>
</evidence>
<dbReference type="EMBL" id="KP729046">
    <property type="protein sequence ID" value="AKT26504.1"/>
    <property type="molecule type" value="mRNA"/>
</dbReference>